<evidence type="ECO:0000259" key="1">
    <source>
        <dbReference type="Pfam" id="PF22526"/>
    </source>
</evidence>
<feature type="domain" description="DUF7000" evidence="1">
    <location>
        <begin position="6"/>
        <end position="159"/>
    </location>
</feature>
<evidence type="ECO:0000313" key="3">
    <source>
        <dbReference type="Proteomes" id="UP000664495"/>
    </source>
</evidence>
<dbReference type="RefSeq" id="WP_207108061.1">
    <property type="nucleotide sequence ID" value="NZ_JAFLVR010000020.1"/>
</dbReference>
<proteinExistence type="predicted"/>
<name>A0ABS3HFP6_9ENTE</name>
<evidence type="ECO:0000313" key="2">
    <source>
        <dbReference type="EMBL" id="MBO0452285.1"/>
    </source>
</evidence>
<gene>
    <name evidence="2" type="ORF">JZO85_08395</name>
</gene>
<dbReference type="Pfam" id="PF22526">
    <property type="entry name" value="DUF7000"/>
    <property type="match status" value="1"/>
</dbReference>
<accession>A0ABS3HFP6</accession>
<protein>
    <recommendedName>
        <fullName evidence="1">DUF7000 domain-containing protein</fullName>
    </recommendedName>
</protein>
<dbReference type="InterPro" id="IPR054269">
    <property type="entry name" value="DUF7000"/>
</dbReference>
<reference evidence="2 3" key="1">
    <citation type="submission" date="2021-03" db="EMBL/GenBank/DDBJ databases">
        <title>Enterococcal diversity collection.</title>
        <authorList>
            <person name="Gilmore M.S."/>
            <person name="Schwartzman J."/>
            <person name="Van Tyne D."/>
            <person name="Martin M."/>
            <person name="Earl A.M."/>
            <person name="Manson A.L."/>
            <person name="Straub T."/>
            <person name="Salamzade R."/>
            <person name="Saavedra J."/>
            <person name="Lebreton F."/>
            <person name="Prichula J."/>
            <person name="Schaufler K."/>
            <person name="Gaca A."/>
            <person name="Sgardioli B."/>
            <person name="Wagenaar J."/>
            <person name="Strong T."/>
        </authorList>
    </citation>
    <scope>NUCLEOTIDE SEQUENCE [LARGE SCALE GENOMIC DNA]</scope>
    <source>
        <strain evidence="2 3">MJM16</strain>
    </source>
</reference>
<comment type="caution">
    <text evidence="2">The sequence shown here is derived from an EMBL/GenBank/DDBJ whole genome shotgun (WGS) entry which is preliminary data.</text>
</comment>
<sequence length="159" mass="18778">MESNLSEDIKIYQQAIYTDSPVCRAYAGLLKFIRSVRTDFFIDSTDYKVGNLSDGYLDYTYFPFFDQQLRNDGLRFGIVLNHQDMRFELWLMAQNADLQIDYWNKLKHLKWNVDKAAMPKYTVLDTVIVEQPDFSDLEKLKKQIIEGSLKEAAEIRHYL</sequence>
<keyword evidence="3" id="KW-1185">Reference proteome</keyword>
<organism evidence="2 3">
    <name type="scientific">Candidatus Enterococcus murrayae</name>
    <dbReference type="NCBI Taxonomy" id="2815321"/>
    <lineage>
        <taxon>Bacteria</taxon>
        <taxon>Bacillati</taxon>
        <taxon>Bacillota</taxon>
        <taxon>Bacilli</taxon>
        <taxon>Lactobacillales</taxon>
        <taxon>Enterococcaceae</taxon>
        <taxon>Enterococcus</taxon>
    </lineage>
</organism>
<dbReference type="Proteomes" id="UP000664495">
    <property type="component" value="Unassembled WGS sequence"/>
</dbReference>
<dbReference type="EMBL" id="JAFLVR010000020">
    <property type="protein sequence ID" value="MBO0452285.1"/>
    <property type="molecule type" value="Genomic_DNA"/>
</dbReference>